<dbReference type="HAMAP" id="MF_00048">
    <property type="entry name" value="UPF0102"/>
    <property type="match status" value="1"/>
</dbReference>
<dbReference type="PANTHER" id="PTHR34039">
    <property type="entry name" value="UPF0102 PROTEIN YRAN"/>
    <property type="match status" value="1"/>
</dbReference>
<evidence type="ECO:0000313" key="4">
    <source>
        <dbReference type="EMBL" id="NII39444.1"/>
    </source>
</evidence>
<dbReference type="NCBIfam" id="TIGR00252">
    <property type="entry name" value="YraN family protein"/>
    <property type="match status" value="1"/>
</dbReference>
<dbReference type="GO" id="GO:0004519">
    <property type="term" value="F:endonuclease activity"/>
    <property type="evidence" value="ECO:0007669"/>
    <property type="project" value="UniProtKB-KW"/>
</dbReference>
<feature type="region of interest" description="Disordered" evidence="3">
    <location>
        <begin position="1"/>
        <end position="25"/>
    </location>
</feature>
<dbReference type="InterPro" id="IPR011335">
    <property type="entry name" value="Restrct_endonuc-II-like"/>
</dbReference>
<dbReference type="Gene3D" id="3.40.1350.10">
    <property type="match status" value="1"/>
</dbReference>
<accession>A0ABX0T5H9</accession>
<dbReference type="NCBIfam" id="NF009150">
    <property type="entry name" value="PRK12497.1-3"/>
    <property type="match status" value="1"/>
</dbReference>
<comment type="similarity">
    <text evidence="1 2">Belongs to the UPF0102 family.</text>
</comment>
<dbReference type="EMBL" id="JAAOYO010000001">
    <property type="protein sequence ID" value="NII39444.1"/>
    <property type="molecule type" value="Genomic_DNA"/>
</dbReference>
<evidence type="ECO:0000313" key="5">
    <source>
        <dbReference type="Proteomes" id="UP001318300"/>
    </source>
</evidence>
<evidence type="ECO:0000256" key="2">
    <source>
        <dbReference type="HAMAP-Rule" id="MF_00048"/>
    </source>
</evidence>
<dbReference type="Pfam" id="PF02021">
    <property type="entry name" value="UPF0102"/>
    <property type="match status" value="1"/>
</dbReference>
<dbReference type="Proteomes" id="UP001318300">
    <property type="component" value="Unassembled WGS sequence"/>
</dbReference>
<keyword evidence="4" id="KW-0378">Hydrolase</keyword>
<name>A0ABX0T5H9_9MICO</name>
<dbReference type="RefSeq" id="WP_166778670.1">
    <property type="nucleotide sequence ID" value="NZ_JAAOYO010000001.1"/>
</dbReference>
<comment type="caution">
    <text evidence="4">The sequence shown here is derived from an EMBL/GenBank/DDBJ whole genome shotgun (WGS) entry which is preliminary data.</text>
</comment>
<protein>
    <recommendedName>
        <fullName evidence="2">UPF0102 protein E9228_000063</fullName>
    </recommendedName>
</protein>
<evidence type="ECO:0000256" key="3">
    <source>
        <dbReference type="SAM" id="MobiDB-lite"/>
    </source>
</evidence>
<gene>
    <name evidence="4" type="ORF">E9228_000063</name>
</gene>
<keyword evidence="5" id="KW-1185">Reference proteome</keyword>
<keyword evidence="4" id="KW-0255">Endonuclease</keyword>
<organism evidence="4 5">
    <name type="scientific">Curtobacterium salicis</name>
    <dbReference type="NCBI Taxonomy" id="1779862"/>
    <lineage>
        <taxon>Bacteria</taxon>
        <taxon>Bacillati</taxon>
        <taxon>Actinomycetota</taxon>
        <taxon>Actinomycetes</taxon>
        <taxon>Micrococcales</taxon>
        <taxon>Microbacteriaceae</taxon>
        <taxon>Curtobacterium</taxon>
    </lineage>
</organism>
<reference evidence="4 5" key="1">
    <citation type="submission" date="2020-03" db="EMBL/GenBank/DDBJ databases">
        <title>Above-ground endophytic microbial communities from plants in different locations in the United States.</title>
        <authorList>
            <person name="Frank C."/>
        </authorList>
    </citation>
    <scope>NUCLEOTIDE SEQUENCE [LARGE SCALE GENOMIC DNA]</scope>
    <source>
        <strain evidence="4 5">WW7</strain>
    </source>
</reference>
<dbReference type="InterPro" id="IPR003509">
    <property type="entry name" value="UPF0102_YraN-like"/>
</dbReference>
<dbReference type="NCBIfam" id="NF009154">
    <property type="entry name" value="PRK12497.3-3"/>
    <property type="match status" value="1"/>
</dbReference>
<dbReference type="InterPro" id="IPR011856">
    <property type="entry name" value="tRNA_endonuc-like_dom_sf"/>
</dbReference>
<dbReference type="PANTHER" id="PTHR34039:SF1">
    <property type="entry name" value="UPF0102 PROTEIN YRAN"/>
    <property type="match status" value="1"/>
</dbReference>
<sequence length="134" mass="15017">MKNRPDAPDRVEARSAPDPRRATGIAGEDHAAEWLERHGFSIIDRNWRCARGELDIVARDGDTIVFVEVKTRTGQRAGHPFEAVTARKLARIRQLVPAWFSAHRDQSARAIRIDCVAVTMIEDQVAIEHVEALG</sequence>
<evidence type="ECO:0000256" key="1">
    <source>
        <dbReference type="ARBA" id="ARBA00006738"/>
    </source>
</evidence>
<dbReference type="SUPFAM" id="SSF52980">
    <property type="entry name" value="Restriction endonuclease-like"/>
    <property type="match status" value="1"/>
</dbReference>
<keyword evidence="4" id="KW-0540">Nuclease</keyword>
<proteinExistence type="inferred from homology"/>
<dbReference type="CDD" id="cd20736">
    <property type="entry name" value="PoNe_Nuclease"/>
    <property type="match status" value="1"/>
</dbReference>